<gene>
    <name evidence="1" type="ORF">HNR59_001122</name>
</gene>
<dbReference type="InterPro" id="IPR016181">
    <property type="entry name" value="Acyl_CoA_acyltransferase"/>
</dbReference>
<reference evidence="1 2" key="1">
    <citation type="submission" date="2020-08" db="EMBL/GenBank/DDBJ databases">
        <title>Genomic Encyclopedia of Type Strains, Phase IV (KMG-IV): sequencing the most valuable type-strain genomes for metagenomic binning, comparative biology and taxonomic classification.</title>
        <authorList>
            <person name="Goeker M."/>
        </authorList>
    </citation>
    <scope>NUCLEOTIDE SEQUENCE [LARGE SCALE GENOMIC DNA]</scope>
    <source>
        <strain evidence="1 2">DSM 11099</strain>
    </source>
</reference>
<evidence type="ECO:0000313" key="1">
    <source>
        <dbReference type="EMBL" id="MBB6011777.1"/>
    </source>
</evidence>
<accession>A0A7W9VV80</accession>
<comment type="caution">
    <text evidence="1">The sequence shown here is derived from an EMBL/GenBank/DDBJ whole genome shotgun (WGS) entry which is preliminary data.</text>
</comment>
<sequence length="371" mass="40377">MSTIRALTEQDLPVVANMLQQVLRHKNSPAPASLVDYMRSFYLSAPGCGDDITSLVHVTDAGEVSGFIGVHVLPMAWNDRKLRAAICSSFMVAEGNRDPMAGARLMKAFMDGPQDLSFSETANHISTQMWTRLRGITLPQYSLDWIRIIRPCSFAMSMIGQRFSPARLFNPLAFATDKVWRKRLKPGEARWTATAPTGMAPVALRTREINRAEFAELAEPLTAHFALKPHWPAVALDRILSDAADKPDWGQFVMASVTTASGTSVGAFAYHALKGGIGRVLQIMSRPGQAGAVIDCLVEHAGNRGVAALRGRTQPELLAAMQTRRTAFLPATATIAHSRDPALLNAMAHGEAFLNGLAGEEWSRLIGGRFT</sequence>
<name>A0A7W9VV80_9HYPH</name>
<dbReference type="EMBL" id="JACHEU010000001">
    <property type="protein sequence ID" value="MBB6011777.1"/>
    <property type="molecule type" value="Genomic_DNA"/>
</dbReference>
<protein>
    <submittedName>
        <fullName evidence="1">Uncharacterized protein</fullName>
    </submittedName>
</protein>
<keyword evidence="2" id="KW-1185">Reference proteome</keyword>
<dbReference type="RefSeq" id="WP_183827129.1">
    <property type="nucleotide sequence ID" value="NZ_JACHEU010000001.1"/>
</dbReference>
<evidence type="ECO:0000313" key="2">
    <source>
        <dbReference type="Proteomes" id="UP000533306"/>
    </source>
</evidence>
<proteinExistence type="predicted"/>
<organism evidence="1 2">
    <name type="scientific">Aquamicrobium lusatiense</name>
    <dbReference type="NCBI Taxonomy" id="89772"/>
    <lineage>
        <taxon>Bacteria</taxon>
        <taxon>Pseudomonadati</taxon>
        <taxon>Pseudomonadota</taxon>
        <taxon>Alphaproteobacteria</taxon>
        <taxon>Hyphomicrobiales</taxon>
        <taxon>Phyllobacteriaceae</taxon>
        <taxon>Aquamicrobium</taxon>
    </lineage>
</organism>
<dbReference type="Proteomes" id="UP000533306">
    <property type="component" value="Unassembled WGS sequence"/>
</dbReference>
<dbReference type="SUPFAM" id="SSF55729">
    <property type="entry name" value="Acyl-CoA N-acyltransferases (Nat)"/>
    <property type="match status" value="1"/>
</dbReference>
<dbReference type="AlphaFoldDB" id="A0A7W9VV80"/>
<dbReference type="Gene3D" id="3.40.630.30">
    <property type="match status" value="1"/>
</dbReference>